<gene>
    <name evidence="2" type="ORF">CA267_016355</name>
</gene>
<dbReference type="InterPro" id="IPR004360">
    <property type="entry name" value="Glyas_Fos-R_dOase_dom"/>
</dbReference>
<protein>
    <submittedName>
        <fullName evidence="2">VOC family protein</fullName>
    </submittedName>
</protein>
<dbReference type="Pfam" id="PF00903">
    <property type="entry name" value="Glyoxalase"/>
    <property type="match status" value="1"/>
</dbReference>
<evidence type="ECO:0000313" key="2">
    <source>
        <dbReference type="EMBL" id="QJR82210.1"/>
    </source>
</evidence>
<evidence type="ECO:0000259" key="1">
    <source>
        <dbReference type="PROSITE" id="PS51819"/>
    </source>
</evidence>
<accession>A0A6M4MHV5</accession>
<evidence type="ECO:0000313" key="3">
    <source>
        <dbReference type="Proteomes" id="UP000219285"/>
    </source>
</evidence>
<dbReference type="InterPro" id="IPR052164">
    <property type="entry name" value="Anthracycline_SecMetBiosynth"/>
</dbReference>
<feature type="domain" description="VOC" evidence="1">
    <location>
        <begin position="5"/>
        <end position="125"/>
    </location>
</feature>
<dbReference type="PANTHER" id="PTHR33993">
    <property type="entry name" value="GLYOXALASE-RELATED"/>
    <property type="match status" value="1"/>
</dbReference>
<dbReference type="CDD" id="cd07247">
    <property type="entry name" value="SgaA_N_like"/>
    <property type="match status" value="1"/>
</dbReference>
<sequence>MLNNPIAWFEIYVEDMARAKAFYQAVLRVTLEQLSDPTDEQLEMWAFPSQMDQYGAGGSLVKMEHYPPGGNSTIIYFSCEDCAIEESRVAAAGGSVTRAKMSIGEYGFISLITDTEGNTIGLHSMA</sequence>
<proteinExistence type="predicted"/>
<dbReference type="InterPro" id="IPR029068">
    <property type="entry name" value="Glyas_Bleomycin-R_OHBP_Dase"/>
</dbReference>
<reference evidence="2 3" key="2">
    <citation type="submission" date="2020-04" db="EMBL/GenBank/DDBJ databases">
        <title>Complete genome sequence of Alteromonas pelagimontana 5.12T.</title>
        <authorList>
            <person name="Sinha R.K."/>
            <person name="Krishnan K.P."/>
            <person name="Kurian J.P."/>
        </authorList>
    </citation>
    <scope>NUCLEOTIDE SEQUENCE [LARGE SCALE GENOMIC DNA]</scope>
    <source>
        <strain evidence="2 3">5.12</strain>
    </source>
</reference>
<dbReference type="RefSeq" id="WP_075609798.1">
    <property type="nucleotide sequence ID" value="NZ_CP052766.1"/>
</dbReference>
<dbReference type="Gene3D" id="3.10.180.10">
    <property type="entry name" value="2,3-Dihydroxybiphenyl 1,2-Dioxygenase, domain 1"/>
    <property type="match status" value="1"/>
</dbReference>
<reference evidence="3" key="1">
    <citation type="submission" date="2014-12" db="EMBL/GenBank/DDBJ databases">
        <title>Complete genome sequence of a multi-drug resistant Klebsiella pneumoniae.</title>
        <authorList>
            <person name="Hua X."/>
            <person name="Chen Q."/>
            <person name="Li X."/>
            <person name="Feng Y."/>
            <person name="Ruan Z."/>
            <person name="Yu Y."/>
        </authorList>
    </citation>
    <scope>NUCLEOTIDE SEQUENCE [LARGE SCALE GENOMIC DNA]</scope>
    <source>
        <strain evidence="3">5.12</strain>
    </source>
</reference>
<dbReference type="AlphaFoldDB" id="A0A6M4MHV5"/>
<dbReference type="PROSITE" id="PS51819">
    <property type="entry name" value="VOC"/>
    <property type="match status" value="1"/>
</dbReference>
<dbReference type="KEGG" id="apel:CA267_016355"/>
<dbReference type="EMBL" id="CP052766">
    <property type="protein sequence ID" value="QJR82210.1"/>
    <property type="molecule type" value="Genomic_DNA"/>
</dbReference>
<keyword evidence="3" id="KW-1185">Reference proteome</keyword>
<dbReference type="Proteomes" id="UP000219285">
    <property type="component" value="Chromosome"/>
</dbReference>
<organism evidence="2 3">
    <name type="scientific">Alteromonas pelagimontana</name>
    <dbReference type="NCBI Taxonomy" id="1858656"/>
    <lineage>
        <taxon>Bacteria</taxon>
        <taxon>Pseudomonadati</taxon>
        <taxon>Pseudomonadota</taxon>
        <taxon>Gammaproteobacteria</taxon>
        <taxon>Alteromonadales</taxon>
        <taxon>Alteromonadaceae</taxon>
        <taxon>Alteromonas/Salinimonas group</taxon>
        <taxon>Alteromonas</taxon>
    </lineage>
</organism>
<dbReference type="OrthoDB" id="8776491at2"/>
<name>A0A6M4MHV5_9ALTE</name>
<dbReference type="InterPro" id="IPR037523">
    <property type="entry name" value="VOC_core"/>
</dbReference>
<dbReference type="SUPFAM" id="SSF54593">
    <property type="entry name" value="Glyoxalase/Bleomycin resistance protein/Dihydroxybiphenyl dioxygenase"/>
    <property type="match status" value="1"/>
</dbReference>
<dbReference type="PANTHER" id="PTHR33993:SF2">
    <property type="entry name" value="VOC DOMAIN-CONTAINING PROTEIN"/>
    <property type="match status" value="1"/>
</dbReference>